<keyword evidence="2" id="KW-0812">Transmembrane</keyword>
<name>A0AAD7M9Q0_MYCRO</name>
<dbReference type="AlphaFoldDB" id="A0AAD7M9Q0"/>
<feature type="compositionally biased region" description="Pro residues" evidence="1">
    <location>
        <begin position="451"/>
        <end position="460"/>
    </location>
</feature>
<keyword evidence="2" id="KW-0472">Membrane</keyword>
<feature type="region of interest" description="Disordered" evidence="1">
    <location>
        <begin position="1"/>
        <end position="26"/>
    </location>
</feature>
<keyword evidence="2" id="KW-1133">Transmembrane helix</keyword>
<protein>
    <submittedName>
        <fullName evidence="3">Uncharacterized protein</fullName>
    </submittedName>
</protein>
<sequence length="567" mass="59494">MPIANGNQLGGSCNPAPMGQIPSTANLPSVRISQPGNGQTLAANTSIELTLSVSNLHAGVSVNAASNYMSAPQQLDSTGNILGNYHVVVEELDALNSTTPLDNEHFIFFAVIKDPLSQGSIESSIPTGLPEGFYRVTVTTRAANHQPVIVPISQHGSLNDAVYFTVTADGTARSTPSVRRRHPMPRVLNPSENRWRFMPRADTDAQSSLTLLPLVIAAGFSKDGQDTPVAGQSGSLTSVNNYINFCATTTQPLTIGGQVSAGFCNPAPMGLLPVSTRMPSSKFTYPRNGDILAPNSPMTVGLAVTNFATGAFANPEKSFLSAPQQLDANGLIQGHPAIVFEQLTSPDQLDPTNPQIFSLFKSMTAVADSTGVVTTTVTNGLAAGFYRLSSIIVATNGQPVLLPVLQHGAVDDTIYITIVAGGAIPTNQTALPQLPSSSTSSLPTERSSPSNLPPSTPNPTPASNHVAAAVGGALGGIAVVALLLIGLWFLRRRHKSRAAMMESHPIVLSGSDFGGDPPMAQFSVTPAELNAQKRGREAPVGRRMSTASAAPSYHTQYQPKRTLRTPK</sequence>
<feature type="compositionally biased region" description="Polar residues" evidence="1">
    <location>
        <begin position="545"/>
        <end position="559"/>
    </location>
</feature>
<evidence type="ECO:0000313" key="3">
    <source>
        <dbReference type="EMBL" id="KAJ7706860.1"/>
    </source>
</evidence>
<dbReference type="InterPro" id="IPR053216">
    <property type="entry name" value="Appressorial_penetr-assoc"/>
</dbReference>
<feature type="region of interest" description="Disordered" evidence="1">
    <location>
        <begin position="526"/>
        <end position="567"/>
    </location>
</feature>
<dbReference type="PANTHER" id="PTHR34587:SF2">
    <property type="entry name" value="G-PROTEIN COUPLED RECEPTORS FAMILY 1 PROFILE DOMAIN-CONTAINING PROTEIN"/>
    <property type="match status" value="1"/>
</dbReference>
<gene>
    <name evidence="3" type="ORF">B0H17DRAFT_1192423</name>
</gene>
<comment type="caution">
    <text evidence="3">The sequence shown here is derived from an EMBL/GenBank/DDBJ whole genome shotgun (WGS) entry which is preliminary data.</text>
</comment>
<evidence type="ECO:0000256" key="2">
    <source>
        <dbReference type="SAM" id="Phobius"/>
    </source>
</evidence>
<organism evidence="3 4">
    <name type="scientific">Mycena rosella</name>
    <name type="common">Pink bonnet</name>
    <name type="synonym">Agaricus rosellus</name>
    <dbReference type="NCBI Taxonomy" id="1033263"/>
    <lineage>
        <taxon>Eukaryota</taxon>
        <taxon>Fungi</taxon>
        <taxon>Dikarya</taxon>
        <taxon>Basidiomycota</taxon>
        <taxon>Agaricomycotina</taxon>
        <taxon>Agaricomycetes</taxon>
        <taxon>Agaricomycetidae</taxon>
        <taxon>Agaricales</taxon>
        <taxon>Marasmiineae</taxon>
        <taxon>Mycenaceae</taxon>
        <taxon>Mycena</taxon>
    </lineage>
</organism>
<dbReference type="EMBL" id="JARKIE010000006">
    <property type="protein sequence ID" value="KAJ7706860.1"/>
    <property type="molecule type" value="Genomic_DNA"/>
</dbReference>
<evidence type="ECO:0000313" key="4">
    <source>
        <dbReference type="Proteomes" id="UP001221757"/>
    </source>
</evidence>
<evidence type="ECO:0000256" key="1">
    <source>
        <dbReference type="SAM" id="MobiDB-lite"/>
    </source>
</evidence>
<dbReference type="PANTHER" id="PTHR34587">
    <property type="entry name" value="VWFA DOMAIN-CONTAINING PROTEIN"/>
    <property type="match status" value="1"/>
</dbReference>
<accession>A0AAD7M9Q0</accession>
<proteinExistence type="predicted"/>
<feature type="transmembrane region" description="Helical" evidence="2">
    <location>
        <begin position="466"/>
        <end position="490"/>
    </location>
</feature>
<feature type="compositionally biased region" description="Low complexity" evidence="1">
    <location>
        <begin position="430"/>
        <end position="450"/>
    </location>
</feature>
<feature type="compositionally biased region" description="Polar residues" evidence="1">
    <location>
        <begin position="1"/>
        <end position="11"/>
    </location>
</feature>
<reference evidence="3" key="1">
    <citation type="submission" date="2023-03" db="EMBL/GenBank/DDBJ databases">
        <title>Massive genome expansion in bonnet fungi (Mycena s.s.) driven by repeated elements and novel gene families across ecological guilds.</title>
        <authorList>
            <consortium name="Lawrence Berkeley National Laboratory"/>
            <person name="Harder C.B."/>
            <person name="Miyauchi S."/>
            <person name="Viragh M."/>
            <person name="Kuo A."/>
            <person name="Thoen E."/>
            <person name="Andreopoulos B."/>
            <person name="Lu D."/>
            <person name="Skrede I."/>
            <person name="Drula E."/>
            <person name="Henrissat B."/>
            <person name="Morin E."/>
            <person name="Kohler A."/>
            <person name="Barry K."/>
            <person name="LaButti K."/>
            <person name="Morin E."/>
            <person name="Salamov A."/>
            <person name="Lipzen A."/>
            <person name="Mereny Z."/>
            <person name="Hegedus B."/>
            <person name="Baldrian P."/>
            <person name="Stursova M."/>
            <person name="Weitz H."/>
            <person name="Taylor A."/>
            <person name="Grigoriev I.V."/>
            <person name="Nagy L.G."/>
            <person name="Martin F."/>
            <person name="Kauserud H."/>
        </authorList>
    </citation>
    <scope>NUCLEOTIDE SEQUENCE</scope>
    <source>
        <strain evidence="3">CBHHK067</strain>
    </source>
</reference>
<feature type="region of interest" description="Disordered" evidence="1">
    <location>
        <begin position="430"/>
        <end position="463"/>
    </location>
</feature>
<dbReference type="Proteomes" id="UP001221757">
    <property type="component" value="Unassembled WGS sequence"/>
</dbReference>
<keyword evidence="4" id="KW-1185">Reference proteome</keyword>